<evidence type="ECO:0000256" key="1">
    <source>
        <dbReference type="SAM" id="MobiDB-lite"/>
    </source>
</evidence>
<organism evidence="2 3">
    <name type="scientific">Bipolaris oryzae ATCC 44560</name>
    <dbReference type="NCBI Taxonomy" id="930090"/>
    <lineage>
        <taxon>Eukaryota</taxon>
        <taxon>Fungi</taxon>
        <taxon>Dikarya</taxon>
        <taxon>Ascomycota</taxon>
        <taxon>Pezizomycotina</taxon>
        <taxon>Dothideomycetes</taxon>
        <taxon>Pleosporomycetidae</taxon>
        <taxon>Pleosporales</taxon>
        <taxon>Pleosporineae</taxon>
        <taxon>Pleosporaceae</taxon>
        <taxon>Bipolaris</taxon>
    </lineage>
</organism>
<keyword evidence="3" id="KW-1185">Reference proteome</keyword>
<evidence type="ECO:0000313" key="2">
    <source>
        <dbReference type="EMBL" id="EUC40017.1"/>
    </source>
</evidence>
<feature type="compositionally biased region" description="Basic and acidic residues" evidence="1">
    <location>
        <begin position="160"/>
        <end position="169"/>
    </location>
</feature>
<proteinExistence type="predicted"/>
<feature type="region of interest" description="Disordered" evidence="1">
    <location>
        <begin position="155"/>
        <end position="178"/>
    </location>
</feature>
<dbReference type="EMBL" id="KI964208">
    <property type="protein sequence ID" value="EUC40017.1"/>
    <property type="molecule type" value="Genomic_DNA"/>
</dbReference>
<dbReference type="OrthoDB" id="3681508at2759"/>
<dbReference type="HOGENOM" id="CLU_1514059_0_0_1"/>
<evidence type="ECO:0000313" key="3">
    <source>
        <dbReference type="Proteomes" id="UP000054032"/>
    </source>
</evidence>
<dbReference type="Proteomes" id="UP000054032">
    <property type="component" value="Unassembled WGS sequence"/>
</dbReference>
<gene>
    <name evidence="2" type="ORF">COCMIDRAFT_67958</name>
</gene>
<accession>W6YLD2</accession>
<dbReference type="KEGG" id="bor:COCMIDRAFT_67958"/>
<reference evidence="2 3" key="1">
    <citation type="journal article" date="2013" name="PLoS Genet.">
        <title>Comparative genome structure, secondary metabolite, and effector coding capacity across Cochliobolus pathogens.</title>
        <authorList>
            <person name="Condon B.J."/>
            <person name="Leng Y."/>
            <person name="Wu D."/>
            <person name="Bushley K.E."/>
            <person name="Ohm R.A."/>
            <person name="Otillar R."/>
            <person name="Martin J."/>
            <person name="Schackwitz W."/>
            <person name="Grimwood J."/>
            <person name="MohdZainudin N."/>
            <person name="Xue C."/>
            <person name="Wang R."/>
            <person name="Manning V.A."/>
            <person name="Dhillon B."/>
            <person name="Tu Z.J."/>
            <person name="Steffenson B.J."/>
            <person name="Salamov A."/>
            <person name="Sun H."/>
            <person name="Lowry S."/>
            <person name="LaButti K."/>
            <person name="Han J."/>
            <person name="Copeland A."/>
            <person name="Lindquist E."/>
            <person name="Barry K."/>
            <person name="Schmutz J."/>
            <person name="Baker S.E."/>
            <person name="Ciuffetti L.M."/>
            <person name="Grigoriev I.V."/>
            <person name="Zhong S."/>
            <person name="Turgeon B.G."/>
        </authorList>
    </citation>
    <scope>NUCLEOTIDE SEQUENCE [LARGE SCALE GENOMIC DNA]</scope>
    <source>
        <strain evidence="2 3">ATCC 44560</strain>
    </source>
</reference>
<sequence length="178" mass="19180">GETTESVKLAGKSITYKRLQQHSQFWDKLKADKAVIDTVPIWVKDAKGRPPCLVVGIMIAEDVELDFSGASKRETDGGVEIPIAKIAMAVTAAPLPPNLGLGNVSAGAGTAHTFASVFKAKTAKSNIFALELQKVEVARSSGWWGRKKQLILTDDAPDFDDGRLMGRDDNDSDDEDLP</sequence>
<dbReference type="RefSeq" id="XP_007693461.1">
    <property type="nucleotide sequence ID" value="XM_007695271.1"/>
</dbReference>
<dbReference type="GeneID" id="19125085"/>
<name>W6YLD2_COCMI</name>
<dbReference type="AlphaFoldDB" id="W6YLD2"/>
<feature type="non-terminal residue" evidence="2">
    <location>
        <position position="1"/>
    </location>
</feature>
<dbReference type="eggNOG" id="ENOG502S5ZR">
    <property type="taxonomic scope" value="Eukaryota"/>
</dbReference>
<protein>
    <submittedName>
        <fullName evidence="2">Uncharacterized protein</fullName>
    </submittedName>
</protein>
<feature type="non-terminal residue" evidence="2">
    <location>
        <position position="178"/>
    </location>
</feature>